<feature type="transmembrane region" description="Helical" evidence="2">
    <location>
        <begin position="6"/>
        <end position="27"/>
    </location>
</feature>
<dbReference type="EMBL" id="CP045857">
    <property type="protein sequence ID" value="QIJ03974.1"/>
    <property type="molecule type" value="Genomic_DNA"/>
</dbReference>
<protein>
    <submittedName>
        <fullName evidence="3">DUF3192 domain-containing protein</fullName>
    </submittedName>
</protein>
<sequence>MKSKAPVVIGSIFLAYLAFVAVVILFYEPKPEDMSWEDRQAYNQSMISELQLGQTLADVTQTLGRADFSEAKQTEGRSLQVLFYRTHHSKSDGKTTKDECTPLLFEDGQLLAWGEDTYQQYLQQHSPQQVLSKVPAQPE</sequence>
<gene>
    <name evidence="3" type="ORF">GII14_07105</name>
</gene>
<accession>A0A6G7LQI5</accession>
<keyword evidence="2" id="KW-0472">Membrane</keyword>
<dbReference type="AlphaFoldDB" id="A0A6G7LQI5"/>
<dbReference type="KEGG" id="schk:GII14_07105"/>
<keyword evidence="1" id="KW-0732">Signal</keyword>
<dbReference type="Gene3D" id="3.30.1450.10">
    <property type="match status" value="1"/>
</dbReference>
<keyword evidence="2" id="KW-1133">Transmembrane helix</keyword>
<organism evidence="3 4">
    <name type="scientific">Shewanella chilikensis</name>
    <dbReference type="NCBI Taxonomy" id="558541"/>
    <lineage>
        <taxon>Bacteria</taxon>
        <taxon>Pseudomonadati</taxon>
        <taxon>Pseudomonadota</taxon>
        <taxon>Gammaproteobacteria</taxon>
        <taxon>Alteromonadales</taxon>
        <taxon>Shewanellaceae</taxon>
        <taxon>Shewanella</taxon>
    </lineage>
</organism>
<dbReference type="RefSeq" id="WP_165564755.1">
    <property type="nucleotide sequence ID" value="NZ_CP045857.1"/>
</dbReference>
<evidence type="ECO:0000256" key="2">
    <source>
        <dbReference type="SAM" id="Phobius"/>
    </source>
</evidence>
<dbReference type="Pfam" id="PF11399">
    <property type="entry name" value="DUF3192"/>
    <property type="match status" value="1"/>
</dbReference>
<reference evidence="3 4" key="1">
    <citation type="submission" date="2019-11" db="EMBL/GenBank/DDBJ databases">
        <title>Complete Genome Sequence of Shewanella chilikensis Strain DC57, Isolated from Corroded Seal Rings at a floating production facility in Australia.</title>
        <authorList>
            <person name="Salgar-Chaparro S.J."/>
            <person name="Castillo-Villamizar G.A."/>
            <person name="Poehlein A."/>
            <person name="Daniel R."/>
            <person name="Machuca L."/>
        </authorList>
    </citation>
    <scope>NUCLEOTIDE SEQUENCE [LARGE SCALE GENOMIC DNA]</scope>
    <source>
        <strain evidence="3 4">DC57</strain>
    </source>
</reference>
<evidence type="ECO:0000313" key="4">
    <source>
        <dbReference type="Proteomes" id="UP000502117"/>
    </source>
</evidence>
<dbReference type="InterPro" id="IPR037873">
    <property type="entry name" value="BamE-like"/>
</dbReference>
<name>A0A6G7LQI5_9GAMM</name>
<keyword evidence="2" id="KW-0812">Transmembrane</keyword>
<dbReference type="Proteomes" id="UP000502117">
    <property type="component" value="Chromosome"/>
</dbReference>
<evidence type="ECO:0000256" key="1">
    <source>
        <dbReference type="ARBA" id="ARBA00022729"/>
    </source>
</evidence>
<dbReference type="InterPro" id="IPR021534">
    <property type="entry name" value="DUF3192"/>
</dbReference>
<proteinExistence type="predicted"/>
<evidence type="ECO:0000313" key="3">
    <source>
        <dbReference type="EMBL" id="QIJ03974.1"/>
    </source>
</evidence>